<accession>A0A8D2J6T5</accession>
<name>A0A8D2J6T5_VARKO</name>
<dbReference type="Proteomes" id="UP000694545">
    <property type="component" value="Unplaced"/>
</dbReference>
<comment type="subcellular location">
    <subcellularLocation>
        <location evidence="1">Membrane</location>
        <topology evidence="1">Single-pass type I membrane protein</topology>
    </subcellularLocation>
</comment>
<evidence type="ECO:0000256" key="1">
    <source>
        <dbReference type="ARBA" id="ARBA00004479"/>
    </source>
</evidence>
<reference evidence="11" key="1">
    <citation type="submission" date="2025-08" db="UniProtKB">
        <authorList>
            <consortium name="Ensembl"/>
        </authorList>
    </citation>
    <scope>IDENTIFICATION</scope>
</reference>
<dbReference type="OMA" id="REICKYE"/>
<feature type="domain" description="Ig-like" evidence="10">
    <location>
        <begin position="35"/>
        <end position="125"/>
    </location>
</feature>
<keyword evidence="2" id="KW-0490">MHC I</keyword>
<evidence type="ECO:0000256" key="8">
    <source>
        <dbReference type="ARBA" id="ARBA00023157"/>
    </source>
</evidence>
<keyword evidence="6" id="KW-1133">Transmembrane helix</keyword>
<keyword evidence="4" id="KW-0732">Signal</keyword>
<keyword evidence="3" id="KW-0812">Transmembrane</keyword>
<reference evidence="11" key="2">
    <citation type="submission" date="2025-09" db="UniProtKB">
        <authorList>
            <consortium name="Ensembl"/>
        </authorList>
    </citation>
    <scope>IDENTIFICATION</scope>
</reference>
<dbReference type="AlphaFoldDB" id="A0A8D2J6T5"/>
<dbReference type="Gene3D" id="2.60.40.10">
    <property type="entry name" value="Immunoglobulins"/>
    <property type="match status" value="1"/>
</dbReference>
<keyword evidence="9" id="KW-0325">Glycoprotein</keyword>
<keyword evidence="12" id="KW-1185">Reference proteome</keyword>
<dbReference type="Pfam" id="PF07654">
    <property type="entry name" value="C1-set"/>
    <property type="match status" value="1"/>
</dbReference>
<dbReference type="CDD" id="cd07698">
    <property type="entry name" value="IgC1_MHC_I_alpha3"/>
    <property type="match status" value="1"/>
</dbReference>
<dbReference type="SMART" id="SM00407">
    <property type="entry name" value="IGc1"/>
    <property type="match status" value="1"/>
</dbReference>
<evidence type="ECO:0000256" key="7">
    <source>
        <dbReference type="ARBA" id="ARBA00023136"/>
    </source>
</evidence>
<evidence type="ECO:0000313" key="11">
    <source>
        <dbReference type="Ensembl" id="ENSVKKP00000007546.1"/>
    </source>
</evidence>
<sequence>ALRFVSQRKAMETAKRILLLPGFPSSSVPGRAQPPKVKVTRRAGPGSTETLTCHAQGFYPRRIDVKWSRDKEVWVQESSRGVLAPNSDGTFYFWLGIEIDPAERQHFWCHVEHETLPDILRVRRD</sequence>
<keyword evidence="7" id="KW-0472">Membrane</keyword>
<dbReference type="PANTHER" id="PTHR16675">
    <property type="entry name" value="MHC CLASS I-RELATED"/>
    <property type="match status" value="1"/>
</dbReference>
<keyword evidence="8" id="KW-1015">Disulfide bond</keyword>
<dbReference type="SUPFAM" id="SSF48726">
    <property type="entry name" value="Immunoglobulin"/>
    <property type="match status" value="1"/>
</dbReference>
<evidence type="ECO:0000256" key="5">
    <source>
        <dbReference type="ARBA" id="ARBA00022859"/>
    </source>
</evidence>
<protein>
    <recommendedName>
        <fullName evidence="10">Ig-like domain-containing protein</fullName>
    </recommendedName>
</protein>
<dbReference type="InterPro" id="IPR013783">
    <property type="entry name" value="Ig-like_fold"/>
</dbReference>
<organism evidence="11 12">
    <name type="scientific">Varanus komodoensis</name>
    <name type="common">Komodo dragon</name>
    <dbReference type="NCBI Taxonomy" id="61221"/>
    <lineage>
        <taxon>Eukaryota</taxon>
        <taxon>Metazoa</taxon>
        <taxon>Chordata</taxon>
        <taxon>Craniata</taxon>
        <taxon>Vertebrata</taxon>
        <taxon>Euteleostomi</taxon>
        <taxon>Lepidosauria</taxon>
        <taxon>Squamata</taxon>
        <taxon>Bifurcata</taxon>
        <taxon>Unidentata</taxon>
        <taxon>Episquamata</taxon>
        <taxon>Toxicofera</taxon>
        <taxon>Anguimorpha</taxon>
        <taxon>Paleoanguimorpha</taxon>
        <taxon>Varanoidea</taxon>
        <taxon>Varanidae</taxon>
        <taxon>Varanus</taxon>
    </lineage>
</organism>
<evidence type="ECO:0000256" key="3">
    <source>
        <dbReference type="ARBA" id="ARBA00022692"/>
    </source>
</evidence>
<evidence type="ECO:0000256" key="4">
    <source>
        <dbReference type="ARBA" id="ARBA00022729"/>
    </source>
</evidence>
<evidence type="ECO:0000313" key="12">
    <source>
        <dbReference type="Proteomes" id="UP000694545"/>
    </source>
</evidence>
<dbReference type="GO" id="GO:0006955">
    <property type="term" value="P:immune response"/>
    <property type="evidence" value="ECO:0007669"/>
    <property type="project" value="TreeGrafter"/>
</dbReference>
<dbReference type="PANTHER" id="PTHR16675:SF242">
    <property type="entry name" value="MAJOR HISTOCOMPATIBILITY COMPLEX CLASS I-RELATED GENE PROTEIN"/>
    <property type="match status" value="1"/>
</dbReference>
<dbReference type="GO" id="GO:0042612">
    <property type="term" value="C:MHC class I protein complex"/>
    <property type="evidence" value="ECO:0007669"/>
    <property type="project" value="UniProtKB-KW"/>
</dbReference>
<proteinExistence type="predicted"/>
<dbReference type="InterPro" id="IPR007110">
    <property type="entry name" value="Ig-like_dom"/>
</dbReference>
<dbReference type="Ensembl" id="ENSVKKT00000007743.1">
    <property type="protein sequence ID" value="ENSVKKP00000007546.1"/>
    <property type="gene ID" value="ENSVKKG00000005416.1"/>
</dbReference>
<dbReference type="InterPro" id="IPR036179">
    <property type="entry name" value="Ig-like_dom_sf"/>
</dbReference>
<evidence type="ECO:0000256" key="6">
    <source>
        <dbReference type="ARBA" id="ARBA00022989"/>
    </source>
</evidence>
<dbReference type="PROSITE" id="PS50835">
    <property type="entry name" value="IG_LIKE"/>
    <property type="match status" value="1"/>
</dbReference>
<dbReference type="InterPro" id="IPR003597">
    <property type="entry name" value="Ig_C1-set"/>
</dbReference>
<dbReference type="PROSITE" id="PS00290">
    <property type="entry name" value="IG_MHC"/>
    <property type="match status" value="1"/>
</dbReference>
<evidence type="ECO:0000256" key="2">
    <source>
        <dbReference type="ARBA" id="ARBA00022451"/>
    </source>
</evidence>
<dbReference type="FunFam" id="2.60.40.10:FF:000204">
    <property type="entry name" value="Major histocompatibility complex, class I-related protein"/>
    <property type="match status" value="1"/>
</dbReference>
<dbReference type="InterPro" id="IPR003006">
    <property type="entry name" value="Ig/MHC_CS"/>
</dbReference>
<evidence type="ECO:0000259" key="10">
    <source>
        <dbReference type="PROSITE" id="PS50835"/>
    </source>
</evidence>
<dbReference type="GO" id="GO:0005615">
    <property type="term" value="C:extracellular space"/>
    <property type="evidence" value="ECO:0007669"/>
    <property type="project" value="TreeGrafter"/>
</dbReference>
<keyword evidence="5" id="KW-0391">Immunity</keyword>
<evidence type="ECO:0000256" key="9">
    <source>
        <dbReference type="ARBA" id="ARBA00023180"/>
    </source>
</evidence>
<dbReference type="InterPro" id="IPR050208">
    <property type="entry name" value="MHC_class-I_related"/>
</dbReference>
<dbReference type="GO" id="GO:0009897">
    <property type="term" value="C:external side of plasma membrane"/>
    <property type="evidence" value="ECO:0007669"/>
    <property type="project" value="TreeGrafter"/>
</dbReference>
<dbReference type="GO" id="GO:0002474">
    <property type="term" value="P:antigen processing and presentation of peptide antigen via MHC class I"/>
    <property type="evidence" value="ECO:0007669"/>
    <property type="project" value="UniProtKB-KW"/>
</dbReference>